<feature type="domain" description="ABC transmembrane type-1" evidence="8">
    <location>
        <begin position="71"/>
        <end position="266"/>
    </location>
</feature>
<dbReference type="Proteomes" id="UP001596233">
    <property type="component" value="Unassembled WGS sequence"/>
</dbReference>
<keyword evidence="2 7" id="KW-0813">Transport</keyword>
<protein>
    <submittedName>
        <fullName evidence="9">Carbohydrate ABC transporter permease</fullName>
    </submittedName>
</protein>
<dbReference type="CDD" id="cd06261">
    <property type="entry name" value="TM_PBP2"/>
    <property type="match status" value="1"/>
</dbReference>
<sequence length="281" mass="31758">MRQVKSKRIMAHIFLIALCFVMVYPVFWWFGAAFKPVSELTSSNIIPLQPTLDNFIYGWTAITNYPFTVFYANTAFLIISVLVTSIISCSLVAFGFARLEFPLKKFWFAIVLTTLMLPNQVTIVPQYVMFDFFGWIDSYLPFIVPHALAGGIGGSFFVFLLVQFIRGIPKELDEAAKMDGCSTFEIYYRIIVPLLGPALVTVSIFCFLWNWDDFFGHMIYIKSIDNYTVGLALKLFVDSQSATPWGQLFAMALLSVVPGTLVFFFTQRYIVDGVATTGLKG</sequence>
<feature type="transmembrane region" description="Helical" evidence="7">
    <location>
        <begin position="142"/>
        <end position="165"/>
    </location>
</feature>
<keyword evidence="5 7" id="KW-1133">Transmembrane helix</keyword>
<dbReference type="InterPro" id="IPR035906">
    <property type="entry name" value="MetI-like_sf"/>
</dbReference>
<keyword evidence="3" id="KW-1003">Cell membrane</keyword>
<dbReference type="PANTHER" id="PTHR43744:SF6">
    <property type="entry name" value="ABC TRANSPORTER PERMEASE PROTEIN YESQ-RELATED"/>
    <property type="match status" value="1"/>
</dbReference>
<feature type="transmembrane region" description="Helical" evidence="7">
    <location>
        <begin position="69"/>
        <end position="94"/>
    </location>
</feature>
<dbReference type="PANTHER" id="PTHR43744">
    <property type="entry name" value="ABC TRANSPORTER PERMEASE PROTEIN MG189-RELATED-RELATED"/>
    <property type="match status" value="1"/>
</dbReference>
<evidence type="ECO:0000256" key="7">
    <source>
        <dbReference type="RuleBase" id="RU363032"/>
    </source>
</evidence>
<proteinExistence type="inferred from homology"/>
<feature type="transmembrane region" description="Helical" evidence="7">
    <location>
        <begin position="106"/>
        <end position="130"/>
    </location>
</feature>
<keyword evidence="10" id="KW-1185">Reference proteome</keyword>
<dbReference type="PROSITE" id="PS50928">
    <property type="entry name" value="ABC_TM1"/>
    <property type="match status" value="1"/>
</dbReference>
<accession>A0ABW1V2N9</accession>
<feature type="transmembrane region" description="Helical" evidence="7">
    <location>
        <begin position="245"/>
        <end position="265"/>
    </location>
</feature>
<gene>
    <name evidence="9" type="ORF">ACFP56_08920</name>
</gene>
<evidence type="ECO:0000256" key="5">
    <source>
        <dbReference type="ARBA" id="ARBA00022989"/>
    </source>
</evidence>
<comment type="subcellular location">
    <subcellularLocation>
        <location evidence="1 7">Cell membrane</location>
        <topology evidence="1 7">Multi-pass membrane protein</topology>
    </subcellularLocation>
</comment>
<feature type="transmembrane region" description="Helical" evidence="7">
    <location>
        <begin position="186"/>
        <end position="211"/>
    </location>
</feature>
<keyword evidence="4 7" id="KW-0812">Transmembrane</keyword>
<comment type="caution">
    <text evidence="9">The sequence shown here is derived from an EMBL/GenBank/DDBJ whole genome shotgun (WGS) entry which is preliminary data.</text>
</comment>
<keyword evidence="6 7" id="KW-0472">Membrane</keyword>
<evidence type="ECO:0000256" key="4">
    <source>
        <dbReference type="ARBA" id="ARBA00022692"/>
    </source>
</evidence>
<evidence type="ECO:0000256" key="3">
    <source>
        <dbReference type="ARBA" id="ARBA00022475"/>
    </source>
</evidence>
<comment type="similarity">
    <text evidence="7">Belongs to the binding-protein-dependent transport system permease family.</text>
</comment>
<evidence type="ECO:0000259" key="8">
    <source>
        <dbReference type="PROSITE" id="PS50928"/>
    </source>
</evidence>
<organism evidence="9 10">
    <name type="scientific">Paenibacillus septentrionalis</name>
    <dbReference type="NCBI Taxonomy" id="429342"/>
    <lineage>
        <taxon>Bacteria</taxon>
        <taxon>Bacillati</taxon>
        <taxon>Bacillota</taxon>
        <taxon>Bacilli</taxon>
        <taxon>Bacillales</taxon>
        <taxon>Paenibacillaceae</taxon>
        <taxon>Paenibacillus</taxon>
    </lineage>
</organism>
<evidence type="ECO:0000256" key="6">
    <source>
        <dbReference type="ARBA" id="ARBA00023136"/>
    </source>
</evidence>
<name>A0ABW1V2N9_9BACL</name>
<dbReference type="Pfam" id="PF00528">
    <property type="entry name" value="BPD_transp_1"/>
    <property type="match status" value="1"/>
</dbReference>
<reference evidence="10" key="1">
    <citation type="journal article" date="2019" name="Int. J. Syst. Evol. Microbiol.">
        <title>The Global Catalogue of Microorganisms (GCM) 10K type strain sequencing project: providing services to taxonomists for standard genome sequencing and annotation.</title>
        <authorList>
            <consortium name="The Broad Institute Genomics Platform"/>
            <consortium name="The Broad Institute Genome Sequencing Center for Infectious Disease"/>
            <person name="Wu L."/>
            <person name="Ma J."/>
        </authorList>
    </citation>
    <scope>NUCLEOTIDE SEQUENCE [LARGE SCALE GENOMIC DNA]</scope>
    <source>
        <strain evidence="10">PCU 280</strain>
    </source>
</reference>
<dbReference type="RefSeq" id="WP_379233498.1">
    <property type="nucleotide sequence ID" value="NZ_JBHSTE010000003.1"/>
</dbReference>
<dbReference type="EMBL" id="JBHSTE010000003">
    <property type="protein sequence ID" value="MFC6332743.1"/>
    <property type="molecule type" value="Genomic_DNA"/>
</dbReference>
<evidence type="ECO:0000256" key="2">
    <source>
        <dbReference type="ARBA" id="ARBA00022448"/>
    </source>
</evidence>
<feature type="transmembrane region" description="Helical" evidence="7">
    <location>
        <begin position="12"/>
        <end position="30"/>
    </location>
</feature>
<dbReference type="InterPro" id="IPR000515">
    <property type="entry name" value="MetI-like"/>
</dbReference>
<evidence type="ECO:0000313" key="9">
    <source>
        <dbReference type="EMBL" id="MFC6332743.1"/>
    </source>
</evidence>
<evidence type="ECO:0000256" key="1">
    <source>
        <dbReference type="ARBA" id="ARBA00004651"/>
    </source>
</evidence>
<dbReference type="Gene3D" id="1.10.3720.10">
    <property type="entry name" value="MetI-like"/>
    <property type="match status" value="1"/>
</dbReference>
<dbReference type="SUPFAM" id="SSF161098">
    <property type="entry name" value="MetI-like"/>
    <property type="match status" value="1"/>
</dbReference>
<evidence type="ECO:0000313" key="10">
    <source>
        <dbReference type="Proteomes" id="UP001596233"/>
    </source>
</evidence>